<dbReference type="Proteomes" id="UP000051296">
    <property type="component" value="Unassembled WGS sequence"/>
</dbReference>
<organism evidence="1 2">
    <name type="scientific">Weissella halotolerans DSM 20190</name>
    <dbReference type="NCBI Taxonomy" id="1123500"/>
    <lineage>
        <taxon>Bacteria</taxon>
        <taxon>Bacillati</taxon>
        <taxon>Bacillota</taxon>
        <taxon>Bacilli</taxon>
        <taxon>Lactobacillales</taxon>
        <taxon>Lactobacillaceae</taxon>
        <taxon>Weissella</taxon>
    </lineage>
</organism>
<evidence type="ECO:0000313" key="1">
    <source>
        <dbReference type="EMBL" id="KRN30839.1"/>
    </source>
</evidence>
<keyword evidence="2" id="KW-1185">Reference proteome</keyword>
<proteinExistence type="predicted"/>
<dbReference type="PATRIC" id="fig|1123500.6.peg.1265"/>
<dbReference type="RefSeq" id="WP_022791997.1">
    <property type="nucleotide sequence ID" value="NZ_ATUU01000005.1"/>
</dbReference>
<dbReference type="OrthoDB" id="2146811at2"/>
<evidence type="ECO:0000313" key="2">
    <source>
        <dbReference type="Proteomes" id="UP000051296"/>
    </source>
</evidence>
<reference evidence="1 2" key="1">
    <citation type="journal article" date="2015" name="Genome Announc.">
        <title>Expanding the biotechnology potential of lactobacilli through comparative genomics of 213 strains and associated genera.</title>
        <authorList>
            <person name="Sun Z."/>
            <person name="Harris H.M."/>
            <person name="McCann A."/>
            <person name="Guo C."/>
            <person name="Argimon S."/>
            <person name="Zhang W."/>
            <person name="Yang X."/>
            <person name="Jeffery I.B."/>
            <person name="Cooney J.C."/>
            <person name="Kagawa T.F."/>
            <person name="Liu W."/>
            <person name="Song Y."/>
            <person name="Salvetti E."/>
            <person name="Wrobel A."/>
            <person name="Rasinkangas P."/>
            <person name="Parkhill J."/>
            <person name="Rea M.C."/>
            <person name="O'Sullivan O."/>
            <person name="Ritari J."/>
            <person name="Douillard F.P."/>
            <person name="Paul Ross R."/>
            <person name="Yang R."/>
            <person name="Briner A.E."/>
            <person name="Felis G.E."/>
            <person name="de Vos W.M."/>
            <person name="Barrangou R."/>
            <person name="Klaenhammer T.R."/>
            <person name="Caufield P.W."/>
            <person name="Cui Y."/>
            <person name="Zhang H."/>
            <person name="O'Toole P.W."/>
        </authorList>
    </citation>
    <scope>NUCLEOTIDE SEQUENCE [LARGE SCALE GENOMIC DNA]</scope>
    <source>
        <strain evidence="1 2">DSM 20190</strain>
    </source>
</reference>
<comment type="caution">
    <text evidence="1">The sequence shown here is derived from an EMBL/GenBank/DDBJ whole genome shotgun (WGS) entry which is preliminary data.</text>
</comment>
<dbReference type="EMBL" id="JQAX01000005">
    <property type="protein sequence ID" value="KRN30839.1"/>
    <property type="molecule type" value="Genomic_DNA"/>
</dbReference>
<dbReference type="AlphaFoldDB" id="A0A0R2FZE5"/>
<gene>
    <name evidence="1" type="ORF">IV68_GL001267</name>
</gene>
<sequence length="112" mass="12890">MKLLGNTLEKIHKFRHDHLPSHRLPVRTNHPYARLSLLYLDTNDTYYLVDNASAIFHSLHYNDGAIVVSEWTAAELAGLKKSYAQPGFDNYFQMLIQNTAEAYDAETHQQDV</sequence>
<name>A0A0R2FZE5_9LACO</name>
<dbReference type="InParanoid" id="A0A0R2FZE5"/>
<protein>
    <submittedName>
        <fullName evidence="1">Uncharacterized protein</fullName>
    </submittedName>
</protein>
<accession>A0A0R2FZE5</accession>